<dbReference type="Proteomes" id="UP000321181">
    <property type="component" value="Unassembled WGS sequence"/>
</dbReference>
<dbReference type="SMART" id="SM00382">
    <property type="entry name" value="AAA"/>
    <property type="match status" value="2"/>
</dbReference>
<keyword evidence="3" id="KW-0813">Transport</keyword>
<dbReference type="EMBL" id="BJYY01000013">
    <property type="protein sequence ID" value="GEO34095.1"/>
    <property type="molecule type" value="Genomic_DNA"/>
</dbReference>
<evidence type="ECO:0000256" key="8">
    <source>
        <dbReference type="SAM" id="MobiDB-lite"/>
    </source>
</evidence>
<name>A0A512DCB3_9CELL</name>
<feature type="region of interest" description="Disordered" evidence="8">
    <location>
        <begin position="273"/>
        <end position="302"/>
    </location>
</feature>
<evidence type="ECO:0000313" key="11">
    <source>
        <dbReference type="Proteomes" id="UP000321181"/>
    </source>
</evidence>
<dbReference type="PANTHER" id="PTHR43297">
    <property type="entry name" value="OLIGOPEPTIDE TRANSPORT ATP-BINDING PROTEIN APPD"/>
    <property type="match status" value="1"/>
</dbReference>
<evidence type="ECO:0000313" key="10">
    <source>
        <dbReference type="EMBL" id="GEO34095.1"/>
    </source>
</evidence>
<dbReference type="InterPro" id="IPR027417">
    <property type="entry name" value="P-loop_NTPase"/>
</dbReference>
<dbReference type="PROSITE" id="PS50893">
    <property type="entry name" value="ABC_TRANSPORTER_2"/>
    <property type="match status" value="2"/>
</dbReference>
<dbReference type="NCBIfam" id="NF008453">
    <property type="entry name" value="PRK11308.1"/>
    <property type="match status" value="2"/>
</dbReference>
<dbReference type="Pfam" id="PF00005">
    <property type="entry name" value="ABC_tran"/>
    <property type="match status" value="2"/>
</dbReference>
<comment type="subcellular location">
    <subcellularLocation>
        <location evidence="1">Cell membrane</location>
        <topology evidence="1">Peripheral membrane protein</topology>
    </subcellularLocation>
</comment>
<dbReference type="InterPro" id="IPR013563">
    <property type="entry name" value="Oligopep_ABC_C"/>
</dbReference>
<evidence type="ECO:0000256" key="1">
    <source>
        <dbReference type="ARBA" id="ARBA00004202"/>
    </source>
</evidence>
<reference evidence="10 11" key="1">
    <citation type="submission" date="2019-07" db="EMBL/GenBank/DDBJ databases">
        <title>Whole genome shotgun sequence of Cellulomonas aerilata NBRC 106308.</title>
        <authorList>
            <person name="Hosoyama A."/>
            <person name="Uohara A."/>
            <person name="Ohji S."/>
            <person name="Ichikawa N."/>
        </authorList>
    </citation>
    <scope>NUCLEOTIDE SEQUENCE [LARGE SCALE GENOMIC DNA]</scope>
    <source>
        <strain evidence="10 11">NBRC 106308</strain>
    </source>
</reference>
<dbReference type="AlphaFoldDB" id="A0A512DCB3"/>
<evidence type="ECO:0000256" key="7">
    <source>
        <dbReference type="ARBA" id="ARBA00023136"/>
    </source>
</evidence>
<evidence type="ECO:0000256" key="5">
    <source>
        <dbReference type="ARBA" id="ARBA00022741"/>
    </source>
</evidence>
<dbReference type="PANTHER" id="PTHR43297:SF2">
    <property type="entry name" value="DIPEPTIDE TRANSPORT ATP-BINDING PROTEIN DPPD"/>
    <property type="match status" value="1"/>
</dbReference>
<evidence type="ECO:0000256" key="3">
    <source>
        <dbReference type="ARBA" id="ARBA00022448"/>
    </source>
</evidence>
<dbReference type="SUPFAM" id="SSF52540">
    <property type="entry name" value="P-loop containing nucleoside triphosphate hydrolases"/>
    <property type="match status" value="2"/>
</dbReference>
<keyword evidence="4" id="KW-1003">Cell membrane</keyword>
<dbReference type="Pfam" id="PF08352">
    <property type="entry name" value="oligo_HPY"/>
    <property type="match status" value="2"/>
</dbReference>
<evidence type="ECO:0000256" key="6">
    <source>
        <dbReference type="ARBA" id="ARBA00022840"/>
    </source>
</evidence>
<dbReference type="GO" id="GO:0005524">
    <property type="term" value="F:ATP binding"/>
    <property type="evidence" value="ECO:0007669"/>
    <property type="project" value="UniProtKB-KW"/>
</dbReference>
<accession>A0A512DCB3</accession>
<comment type="similarity">
    <text evidence="2">Belongs to the ABC transporter superfamily.</text>
</comment>
<feature type="domain" description="ABC transporter" evidence="9">
    <location>
        <begin position="326"/>
        <end position="559"/>
    </location>
</feature>
<feature type="domain" description="ABC transporter" evidence="9">
    <location>
        <begin position="20"/>
        <end position="262"/>
    </location>
</feature>
<dbReference type="Gene3D" id="3.40.50.300">
    <property type="entry name" value="P-loop containing nucleotide triphosphate hydrolases"/>
    <property type="match status" value="2"/>
</dbReference>
<keyword evidence="11" id="KW-1185">Reference proteome</keyword>
<dbReference type="GO" id="GO:0015833">
    <property type="term" value="P:peptide transport"/>
    <property type="evidence" value="ECO:0007669"/>
    <property type="project" value="InterPro"/>
</dbReference>
<protein>
    <submittedName>
        <fullName evidence="10">ABC transporter permease</fullName>
    </submittedName>
</protein>
<organism evidence="10 11">
    <name type="scientific">Cellulomonas aerilata</name>
    <dbReference type="NCBI Taxonomy" id="515326"/>
    <lineage>
        <taxon>Bacteria</taxon>
        <taxon>Bacillati</taxon>
        <taxon>Actinomycetota</taxon>
        <taxon>Actinomycetes</taxon>
        <taxon>Micrococcales</taxon>
        <taxon>Cellulomonadaceae</taxon>
        <taxon>Cellulomonas</taxon>
    </lineage>
</organism>
<sequence length="632" mass="67496">MLDLEPARPVDRGPTDRPVARLHDLRVSLSRNSRRTEVVRGVDLEIGRGEIVGVVGQSGSGKSVMSLALMGLLPASALPQVSGAVEVDGVDMATAPEAARRRVRRLDLGVVFQDPMTSLNPTMRIGRQVAEAAGSPAEAIRLLRAVGIPQPEQRYGAYPHELSGGLRQRVMIAIAIAGDPALIIADEPTTALDVTVQAQVLRVLAGLRDELGCSILMITHDLGVAAQIADRIAVMYAGEVVEEGPALGVLEAPQHPYTRGLLRARLSLETERGRPLHTGLTDAGALDPDAGTDARAPSGTEPATAVEEAVVERTTVSAPARSEAILRLTEVRCEFAVRDARGRRATLAALRGVTLDVQEGESLALVGESGSGKSTLLRAVAGLETRYTGTIDGPPRSDVQMVFQDAGASLTPWLSTEALLLERLRGRDLSRVERRERVREALDRVGLPETTLAAKPSELSGGQRQRVALARATIVPPRILLCDEPTSALDVSLAANVLNLIHDLRRQMGMTVLFVTHDLAVARIVSDRLAVMYLGRLVETGPVEKVIAEPAHPYTRALVAAVPGARRELPVIVGEPASPMAPPTGCAFHPRCPVMQDECPSTLEGIQLVEIGPRADVEARQHRVACVLRGEF</sequence>
<dbReference type="InterPro" id="IPR003439">
    <property type="entry name" value="ABC_transporter-like_ATP-bd"/>
</dbReference>
<dbReference type="NCBIfam" id="TIGR01727">
    <property type="entry name" value="oligo_HPY"/>
    <property type="match status" value="1"/>
</dbReference>
<dbReference type="PROSITE" id="PS00211">
    <property type="entry name" value="ABC_TRANSPORTER_1"/>
    <property type="match status" value="1"/>
</dbReference>
<proteinExistence type="inferred from homology"/>
<dbReference type="CDD" id="cd03257">
    <property type="entry name" value="ABC_NikE_OppD_transporters"/>
    <property type="match status" value="2"/>
</dbReference>
<keyword evidence="7" id="KW-0472">Membrane</keyword>
<dbReference type="InterPro" id="IPR003593">
    <property type="entry name" value="AAA+_ATPase"/>
</dbReference>
<dbReference type="RefSeq" id="WP_246131110.1">
    <property type="nucleotide sequence ID" value="NZ_BAAARM010000003.1"/>
</dbReference>
<keyword evidence="5" id="KW-0547">Nucleotide-binding</keyword>
<keyword evidence="6" id="KW-0067">ATP-binding</keyword>
<dbReference type="InterPro" id="IPR050388">
    <property type="entry name" value="ABC_Ni/Peptide_Import"/>
</dbReference>
<gene>
    <name evidence="10" type="ORF">CAE01nite_18200</name>
</gene>
<evidence type="ECO:0000256" key="4">
    <source>
        <dbReference type="ARBA" id="ARBA00022475"/>
    </source>
</evidence>
<evidence type="ECO:0000259" key="9">
    <source>
        <dbReference type="PROSITE" id="PS50893"/>
    </source>
</evidence>
<dbReference type="GO" id="GO:0016887">
    <property type="term" value="F:ATP hydrolysis activity"/>
    <property type="evidence" value="ECO:0007669"/>
    <property type="project" value="InterPro"/>
</dbReference>
<comment type="caution">
    <text evidence="10">The sequence shown here is derived from an EMBL/GenBank/DDBJ whole genome shotgun (WGS) entry which is preliminary data.</text>
</comment>
<dbReference type="InterPro" id="IPR017871">
    <property type="entry name" value="ABC_transporter-like_CS"/>
</dbReference>
<evidence type="ECO:0000256" key="2">
    <source>
        <dbReference type="ARBA" id="ARBA00005417"/>
    </source>
</evidence>
<dbReference type="GO" id="GO:0005886">
    <property type="term" value="C:plasma membrane"/>
    <property type="evidence" value="ECO:0007669"/>
    <property type="project" value="UniProtKB-SubCell"/>
</dbReference>